<accession>A0A8C8SGD6</accession>
<dbReference type="GO" id="GO:0016020">
    <property type="term" value="C:membrane"/>
    <property type="evidence" value="ECO:0007669"/>
    <property type="project" value="UniProtKB-SubCell"/>
</dbReference>
<keyword evidence="11" id="KW-1185">Reference proteome</keyword>
<keyword evidence="4" id="KW-0813">Transport</keyword>
<keyword evidence="5" id="KW-0963">Cytoplasm</keyword>
<feature type="region of interest" description="Disordered" evidence="8">
    <location>
        <begin position="531"/>
        <end position="564"/>
    </location>
</feature>
<dbReference type="InterPro" id="IPR000904">
    <property type="entry name" value="Sec7_dom"/>
</dbReference>
<dbReference type="Gene3D" id="1.10.1000.11">
    <property type="entry name" value="Arf Nucleotide-binding Site Opener,domain 2"/>
    <property type="match status" value="1"/>
</dbReference>
<evidence type="ECO:0000259" key="9">
    <source>
        <dbReference type="PROSITE" id="PS50190"/>
    </source>
</evidence>
<dbReference type="Gene3D" id="1.10.220.20">
    <property type="match status" value="1"/>
</dbReference>
<feature type="region of interest" description="Disordered" evidence="8">
    <location>
        <begin position="204"/>
        <end position="232"/>
    </location>
</feature>
<dbReference type="GO" id="GO:0005794">
    <property type="term" value="C:Golgi apparatus"/>
    <property type="evidence" value="ECO:0007669"/>
    <property type="project" value="UniProtKB-SubCell"/>
</dbReference>
<sequence>MRESLTKNMFLTRALEKILADKEVKKAHHSQLRKACEVALGESRGERGLGSTLPPVKSKTSFIEADKYFLPFELACQSKCPRIVSTSLDCLQKLIAYGHLTGNAPDSTAPGKKLIDRIIETICGCFQGPQTDEGVQLQIIKALLTAVTSQHIEIHEGTVLQAVRTCYNIYLASKNLINQTTAKATLTQMLNVIFARMENQALQEAKQMEKERHRQQHHLQQSPLSHHEPESPQLRYLPSQRVDQLPQEHEGDLDHSTNDVDKSLQEDTEAENGSDVSSAENEQTEADQATAAESNHCGESGNSSGPTPGAKFSHILQKDAFLVFRSLCKLSMKPLSDGPPDPKSHELRSKILSLQLLLSILQNAGPVFRTNEMFINAIKQYLCVALSKNGVSSVPEVFELSLSIFLTLLSNFKTHLKMQIEVFFKEIFLYILETSTSSFDHKWMVIQTLTRICADAQSVVDIYVNYDCDLNAANIFERLVNDLSKIAQGRGSQELGMTNIQELSLRKKGLECLVSILKCMVEWSKDQYVNPNSQTTLGQEKPTEQETTESKHPETINRYGSLNSLDSTASSGIGSYSTQMSGTDNPEQFEVLKQQKEIIEQGIDLFNKKPKRGIQYLQEQGMLGTTPEDIAQFLHQEERLDSTQVGEFLGDNDKFNKEVMYAYVDQHDFSGKDFVSALRMFLEGFRLPGEAQKIDRLMEKFAARYLECNQGQTLFASADTAYVLAYSIIMLTTDLHSPQVKNKMTKEQYIKMNRGINDSKDLPEEYLSAIYNEIAGKKISMKETKELAIPTKSSKQNVASEKQRRLLYNLEMEQMAKTAKALMEAVSHVQAPFTSATHLEHVRPMFKLAWTPFLAAFSVGLQDCDDTEVASLCLEGIRCAIRIACIFSILLERDAYVQALARFTLLTVSSGITEMKQKNIDTIKTLITVAHTDGNYLGSSWHEILKCISQLELAQLIGTGVKPRYISGTVRGREGSFTGTKDQAPDEFVGLGLVGGNVDWKQIASIQESIGETSSQSVVVAVDRIFTGSTRLDGNAIVDFVRWLCAVSMDELLSATHPRMFSLQKIVEISYYNMGRIRLQWSRIWEVIGDHFNKVGCNPNEDVAIFAVDSLRQLSMKFLEKGELANFRFQKDFLRPFEHIMKRNRSPTIRDMVVRCIAQMVNSQAANIRSGWKNIFSVFHLAASDQDESIVELAFQTTGHIVTIVFEKHFPATIDSFQDAVKCLSEFACNAAFPDTSMEAIRLIRHCAKYVSDRPQEYTSDDMNVAPEDRVWVRGWFPILFELSCIINRCKLDVRTRGLTVMFEIMKTYGYTYEKHWWQDLFRIVFRIFDNMKLPEQQTEYSVMSFWMIYFHSCTGVCSKVRLYQVMLDNANILPCWVQKTNALFSVPDNEQLARSGTNCLENVVILNGEKFTLEIWDKTCNCMLDIFKTTIPHALLTWRPTVGEAVPVSPSAVTEKQLVCFLQNDFKNLPRKLFAALLIKCVVQLELIQTIDNIVFFPATSKKEDAENLAAAQRDAVDFNVHVDTQDQGMYRFLTSQQLFKLLDCLLESHRFAKAFNSNNEQRTALWKAGFKGKSKPNLLKQETSSLACGLRILFRMSMDESRMGAWDEVQQRLLNVCSEALSYFLTLTSESHREAWTNLLLLFLTKVLKISDERFKAHASFYYPVLCEIMQFDLIPELRAVLRRFFLRIGVVFQISQPPEQESGTSKQ</sequence>
<dbReference type="InterPro" id="IPR016024">
    <property type="entry name" value="ARM-type_fold"/>
</dbReference>
<dbReference type="GO" id="GO:0005085">
    <property type="term" value="F:guanyl-nucleotide exchange factor activity"/>
    <property type="evidence" value="ECO:0007669"/>
    <property type="project" value="UniProtKB-KW"/>
</dbReference>
<proteinExistence type="predicted"/>
<keyword evidence="7" id="KW-0472">Membrane</keyword>
<dbReference type="PANTHER" id="PTHR10663:SF137">
    <property type="entry name" value="BREFELDIN A-INHIBITED GUANINE NUCLEOTIDE-EXCHANGE PROTEIN 1"/>
    <property type="match status" value="1"/>
</dbReference>
<name>A0A8C8SGD6_9SAUR</name>
<dbReference type="Proteomes" id="UP000694393">
    <property type="component" value="Unplaced"/>
</dbReference>
<feature type="region of interest" description="Disordered" evidence="8">
    <location>
        <begin position="265"/>
        <end position="310"/>
    </location>
</feature>
<dbReference type="GO" id="GO:0015031">
    <property type="term" value="P:protein transport"/>
    <property type="evidence" value="ECO:0007669"/>
    <property type="project" value="UniProtKB-KW"/>
</dbReference>
<feature type="domain" description="SEC7" evidence="9">
    <location>
        <begin position="588"/>
        <end position="777"/>
    </location>
</feature>
<evidence type="ECO:0000256" key="8">
    <source>
        <dbReference type="SAM" id="MobiDB-lite"/>
    </source>
</evidence>
<evidence type="ECO:0000256" key="5">
    <source>
        <dbReference type="ARBA" id="ARBA00022490"/>
    </source>
</evidence>
<dbReference type="InterPro" id="IPR032691">
    <property type="entry name" value="Mon2/Sec7/BIG1-like_HUS"/>
</dbReference>
<dbReference type="SUPFAM" id="SSF48425">
    <property type="entry name" value="Sec7 domain"/>
    <property type="match status" value="1"/>
</dbReference>
<evidence type="ECO:0000256" key="6">
    <source>
        <dbReference type="ARBA" id="ARBA00022927"/>
    </source>
</evidence>
<reference evidence="10" key="2">
    <citation type="submission" date="2025-09" db="UniProtKB">
        <authorList>
            <consortium name="Ensembl"/>
        </authorList>
    </citation>
    <scope>IDENTIFICATION</scope>
</reference>
<dbReference type="SMART" id="SM00222">
    <property type="entry name" value="Sec7"/>
    <property type="match status" value="1"/>
</dbReference>
<dbReference type="InterPro" id="IPR035999">
    <property type="entry name" value="Sec7_dom_sf"/>
</dbReference>
<reference evidence="10" key="1">
    <citation type="submission" date="2025-08" db="UniProtKB">
        <authorList>
            <consortium name="Ensembl"/>
        </authorList>
    </citation>
    <scope>IDENTIFICATION</scope>
</reference>
<evidence type="ECO:0000256" key="2">
    <source>
        <dbReference type="ARBA" id="ARBA00004496"/>
    </source>
</evidence>
<keyword evidence="6" id="KW-0653">Protein transport</keyword>
<dbReference type="Pfam" id="PF09324">
    <property type="entry name" value="Sec7-like_HDS"/>
    <property type="match status" value="1"/>
</dbReference>
<dbReference type="GO" id="GO:0048471">
    <property type="term" value="C:perinuclear region of cytoplasm"/>
    <property type="evidence" value="ECO:0007669"/>
    <property type="project" value="UniProtKB-SubCell"/>
</dbReference>
<evidence type="ECO:0000256" key="3">
    <source>
        <dbReference type="ARBA" id="ARBA00004601"/>
    </source>
</evidence>
<dbReference type="CDD" id="cd00171">
    <property type="entry name" value="Sec7"/>
    <property type="match status" value="1"/>
</dbReference>
<protein>
    <submittedName>
        <fullName evidence="10">ADP ribosylation factor guanine nucleotide exchange factor 1</fullName>
    </submittedName>
</protein>
<dbReference type="Ensembl" id="ENSPCET00000020569.1">
    <property type="protein sequence ID" value="ENSPCEP00000019900.1"/>
    <property type="gene ID" value="ENSPCEG00000014582.1"/>
</dbReference>
<dbReference type="GO" id="GO:0032012">
    <property type="term" value="P:regulation of ARF protein signal transduction"/>
    <property type="evidence" value="ECO:0007669"/>
    <property type="project" value="InterPro"/>
</dbReference>
<dbReference type="Pfam" id="PF12783">
    <property type="entry name" value="Sec7-like_HUS"/>
    <property type="match status" value="1"/>
</dbReference>
<dbReference type="InterPro" id="IPR032629">
    <property type="entry name" value="DCB_dom"/>
</dbReference>
<organism evidence="10 11">
    <name type="scientific">Pelusios castaneus</name>
    <name type="common">West African mud turtle</name>
    <dbReference type="NCBI Taxonomy" id="367368"/>
    <lineage>
        <taxon>Eukaryota</taxon>
        <taxon>Metazoa</taxon>
        <taxon>Chordata</taxon>
        <taxon>Craniata</taxon>
        <taxon>Vertebrata</taxon>
        <taxon>Euteleostomi</taxon>
        <taxon>Archelosauria</taxon>
        <taxon>Testudinata</taxon>
        <taxon>Testudines</taxon>
        <taxon>Pleurodira</taxon>
        <taxon>Pelomedusidae</taxon>
        <taxon>Pelusios</taxon>
    </lineage>
</organism>
<comment type="subcellular location">
    <subcellularLocation>
        <location evidence="2">Cytoplasm</location>
    </subcellularLocation>
    <subcellularLocation>
        <location evidence="3">Golgi apparatus</location>
        <location evidence="3">trans-Golgi network</location>
    </subcellularLocation>
    <subcellularLocation>
        <location evidence="1">Membrane</location>
    </subcellularLocation>
</comment>
<evidence type="ECO:0000313" key="11">
    <source>
        <dbReference type="Proteomes" id="UP000694393"/>
    </source>
</evidence>
<dbReference type="Pfam" id="PF20252">
    <property type="entry name" value="BIG2_C"/>
    <property type="match status" value="1"/>
</dbReference>
<evidence type="ECO:0000256" key="4">
    <source>
        <dbReference type="ARBA" id="ARBA00022448"/>
    </source>
</evidence>
<feature type="compositionally biased region" description="Basic and acidic residues" evidence="8">
    <location>
        <begin position="541"/>
        <end position="555"/>
    </location>
</feature>
<dbReference type="InterPro" id="IPR046455">
    <property type="entry name" value="Sec7/BIG1-like_C"/>
</dbReference>
<dbReference type="Pfam" id="PF16213">
    <property type="entry name" value="DCB"/>
    <property type="match status" value="1"/>
</dbReference>
<evidence type="ECO:0000256" key="7">
    <source>
        <dbReference type="ARBA" id="ARBA00023136"/>
    </source>
</evidence>
<dbReference type="InterPro" id="IPR015403">
    <property type="entry name" value="Mon2/Sec7/BIG1-like_HDS"/>
</dbReference>
<dbReference type="PROSITE" id="PS50190">
    <property type="entry name" value="SEC7"/>
    <property type="match status" value="1"/>
</dbReference>
<evidence type="ECO:0000313" key="10">
    <source>
        <dbReference type="Ensembl" id="ENSPCEP00000019900.1"/>
    </source>
</evidence>
<dbReference type="Pfam" id="PF01369">
    <property type="entry name" value="Sec7"/>
    <property type="match status" value="1"/>
</dbReference>
<dbReference type="InterPro" id="IPR023394">
    <property type="entry name" value="Sec7_C_sf"/>
</dbReference>
<dbReference type="PANTHER" id="PTHR10663">
    <property type="entry name" value="GUANYL-NUCLEOTIDE EXCHANGE FACTOR"/>
    <property type="match status" value="1"/>
</dbReference>
<evidence type="ECO:0000256" key="1">
    <source>
        <dbReference type="ARBA" id="ARBA00004370"/>
    </source>
</evidence>
<dbReference type="SUPFAM" id="SSF48371">
    <property type="entry name" value="ARM repeat"/>
    <property type="match status" value="1"/>
</dbReference>